<feature type="transmembrane region" description="Helical" evidence="1">
    <location>
        <begin position="12"/>
        <end position="31"/>
    </location>
</feature>
<sequence>MKLNKKRLRKDFFELLKIFFYLSIAALLIFVMVVFPIMFSVVIGIALFVIIISFIVWFFKKRYIITEA</sequence>
<dbReference type="EMBL" id="LAZR01001457">
    <property type="protein sequence ID" value="KKN44312.1"/>
    <property type="molecule type" value="Genomic_DNA"/>
</dbReference>
<comment type="caution">
    <text evidence="2">The sequence shown here is derived from an EMBL/GenBank/DDBJ whole genome shotgun (WGS) entry which is preliminary data.</text>
</comment>
<name>A0A0F9R4W6_9ZZZZ</name>
<accession>A0A0F9R4W6</accession>
<keyword evidence="1" id="KW-0472">Membrane</keyword>
<organism evidence="2">
    <name type="scientific">marine sediment metagenome</name>
    <dbReference type="NCBI Taxonomy" id="412755"/>
    <lineage>
        <taxon>unclassified sequences</taxon>
        <taxon>metagenomes</taxon>
        <taxon>ecological metagenomes</taxon>
    </lineage>
</organism>
<keyword evidence="1" id="KW-0812">Transmembrane</keyword>
<dbReference type="AlphaFoldDB" id="A0A0F9R4W6"/>
<feature type="transmembrane region" description="Helical" evidence="1">
    <location>
        <begin position="37"/>
        <end position="59"/>
    </location>
</feature>
<gene>
    <name evidence="2" type="ORF">LCGC14_0694140</name>
</gene>
<evidence type="ECO:0000313" key="2">
    <source>
        <dbReference type="EMBL" id="KKN44312.1"/>
    </source>
</evidence>
<proteinExistence type="predicted"/>
<evidence type="ECO:0000256" key="1">
    <source>
        <dbReference type="SAM" id="Phobius"/>
    </source>
</evidence>
<protein>
    <submittedName>
        <fullName evidence="2">Uncharacterized protein</fullName>
    </submittedName>
</protein>
<reference evidence="2" key="1">
    <citation type="journal article" date="2015" name="Nature">
        <title>Complex archaea that bridge the gap between prokaryotes and eukaryotes.</title>
        <authorList>
            <person name="Spang A."/>
            <person name="Saw J.H."/>
            <person name="Jorgensen S.L."/>
            <person name="Zaremba-Niedzwiedzka K."/>
            <person name="Martijn J."/>
            <person name="Lind A.E."/>
            <person name="van Eijk R."/>
            <person name="Schleper C."/>
            <person name="Guy L."/>
            <person name="Ettema T.J."/>
        </authorList>
    </citation>
    <scope>NUCLEOTIDE SEQUENCE</scope>
</reference>
<keyword evidence="1" id="KW-1133">Transmembrane helix</keyword>